<evidence type="ECO:0000256" key="5">
    <source>
        <dbReference type="ARBA" id="ARBA00022597"/>
    </source>
</evidence>
<evidence type="ECO:0000256" key="15">
    <source>
        <dbReference type="SAM" id="MobiDB-lite"/>
    </source>
</evidence>
<dbReference type="AlphaFoldDB" id="A0A4Q7E5S8"/>
<dbReference type="Proteomes" id="UP000292459">
    <property type="component" value="Unassembled WGS sequence"/>
</dbReference>
<dbReference type="Pfam" id="PF02563">
    <property type="entry name" value="Poly_export"/>
    <property type="match status" value="1"/>
</dbReference>
<keyword evidence="14" id="KW-0449">Lipoprotein</keyword>
<accession>A0A4Q7E5S8</accession>
<dbReference type="InterPro" id="IPR054765">
    <property type="entry name" value="SLBB_dom"/>
</dbReference>
<evidence type="ECO:0000259" key="16">
    <source>
        <dbReference type="Pfam" id="PF02563"/>
    </source>
</evidence>
<feature type="domain" description="SLBB" evidence="17">
    <location>
        <begin position="186"/>
        <end position="265"/>
    </location>
</feature>
<dbReference type="PANTHER" id="PTHR33619">
    <property type="entry name" value="POLYSACCHARIDE EXPORT PROTEIN GFCE-RELATED"/>
    <property type="match status" value="1"/>
</dbReference>
<evidence type="ECO:0000256" key="4">
    <source>
        <dbReference type="ARBA" id="ARBA00022452"/>
    </source>
</evidence>
<dbReference type="GO" id="GO:0009279">
    <property type="term" value="C:cell outer membrane"/>
    <property type="evidence" value="ECO:0007669"/>
    <property type="project" value="UniProtKB-SubCell"/>
</dbReference>
<name>A0A4Q7E5S8_9CYAN</name>
<keyword evidence="4" id="KW-1134">Transmembrane beta strand</keyword>
<dbReference type="EMBL" id="QVFV01000008">
    <property type="protein sequence ID" value="RZM75486.1"/>
    <property type="molecule type" value="Genomic_DNA"/>
</dbReference>
<evidence type="ECO:0000256" key="13">
    <source>
        <dbReference type="ARBA" id="ARBA00023237"/>
    </source>
</evidence>
<dbReference type="InterPro" id="IPR049712">
    <property type="entry name" value="Poly_export"/>
</dbReference>
<feature type="region of interest" description="Disordered" evidence="15">
    <location>
        <begin position="1"/>
        <end position="101"/>
    </location>
</feature>
<evidence type="ECO:0000256" key="6">
    <source>
        <dbReference type="ARBA" id="ARBA00022692"/>
    </source>
</evidence>
<protein>
    <submittedName>
        <fullName evidence="18">Polysaccharide export protein</fullName>
    </submittedName>
</protein>
<feature type="compositionally biased region" description="Polar residues" evidence="15">
    <location>
        <begin position="53"/>
        <end position="63"/>
    </location>
</feature>
<gene>
    <name evidence="18" type="ORF">DYY88_20930</name>
</gene>
<keyword evidence="9" id="KW-0406">Ion transport</keyword>
<organism evidence="18 19">
    <name type="scientific">Leptolyngbya iicbica LK</name>
    <dbReference type="NCBI Taxonomy" id="2294035"/>
    <lineage>
        <taxon>Bacteria</taxon>
        <taxon>Bacillati</taxon>
        <taxon>Cyanobacteriota</taxon>
        <taxon>Cyanophyceae</taxon>
        <taxon>Leptolyngbyales</taxon>
        <taxon>Leptolyngbyaceae</taxon>
        <taxon>Leptolyngbya group</taxon>
        <taxon>Leptolyngbya</taxon>
        <taxon>Leptolyngbya iicbica</taxon>
    </lineage>
</organism>
<dbReference type="InterPro" id="IPR003715">
    <property type="entry name" value="Poly_export_N"/>
</dbReference>
<evidence type="ECO:0000256" key="9">
    <source>
        <dbReference type="ARBA" id="ARBA00023065"/>
    </source>
</evidence>
<dbReference type="Pfam" id="PF22461">
    <property type="entry name" value="SLBB_2"/>
    <property type="match status" value="1"/>
</dbReference>
<dbReference type="OrthoDB" id="9793939at2"/>
<comment type="caution">
    <text evidence="18">The sequence shown here is derived from an EMBL/GenBank/DDBJ whole genome shotgun (WGS) entry which is preliminary data.</text>
</comment>
<feature type="domain" description="Polysaccharide export protein N-terminal" evidence="16">
    <location>
        <begin position="107"/>
        <end position="178"/>
    </location>
</feature>
<keyword evidence="7" id="KW-0732">Signal</keyword>
<dbReference type="Gene3D" id="3.10.560.10">
    <property type="entry name" value="Outer membrane lipoprotein wza domain like"/>
    <property type="match status" value="1"/>
</dbReference>
<keyword evidence="11" id="KW-0472">Membrane</keyword>
<keyword evidence="12" id="KW-0564">Palmitate</keyword>
<comment type="subcellular location">
    <subcellularLocation>
        <location evidence="1">Cell outer membrane</location>
        <topology evidence="1">Multi-pass membrane protein</topology>
    </subcellularLocation>
</comment>
<evidence type="ECO:0000313" key="19">
    <source>
        <dbReference type="Proteomes" id="UP000292459"/>
    </source>
</evidence>
<keyword evidence="19" id="KW-1185">Reference proteome</keyword>
<keyword evidence="6" id="KW-0812">Transmembrane</keyword>
<evidence type="ECO:0000256" key="12">
    <source>
        <dbReference type="ARBA" id="ARBA00023139"/>
    </source>
</evidence>
<feature type="compositionally biased region" description="Polar residues" evidence="15">
    <location>
        <begin position="13"/>
        <end position="40"/>
    </location>
</feature>
<dbReference type="PANTHER" id="PTHR33619:SF3">
    <property type="entry name" value="POLYSACCHARIDE EXPORT PROTEIN GFCE-RELATED"/>
    <property type="match status" value="1"/>
</dbReference>
<evidence type="ECO:0000256" key="8">
    <source>
        <dbReference type="ARBA" id="ARBA00023047"/>
    </source>
</evidence>
<keyword evidence="10" id="KW-0626">Porin</keyword>
<evidence type="ECO:0000256" key="11">
    <source>
        <dbReference type="ARBA" id="ARBA00023136"/>
    </source>
</evidence>
<keyword evidence="5" id="KW-0762">Sugar transport</keyword>
<dbReference type="GO" id="GO:0015159">
    <property type="term" value="F:polysaccharide transmembrane transporter activity"/>
    <property type="evidence" value="ECO:0007669"/>
    <property type="project" value="InterPro"/>
</dbReference>
<evidence type="ECO:0000313" key="18">
    <source>
        <dbReference type="EMBL" id="RZM75486.1"/>
    </source>
</evidence>
<keyword evidence="3" id="KW-0813">Transport</keyword>
<evidence type="ECO:0000259" key="17">
    <source>
        <dbReference type="Pfam" id="PF22461"/>
    </source>
</evidence>
<comment type="similarity">
    <text evidence="2">Belongs to the BexD/CtrA/VexA family.</text>
</comment>
<proteinExistence type="inferred from homology"/>
<evidence type="ECO:0000256" key="1">
    <source>
        <dbReference type="ARBA" id="ARBA00004571"/>
    </source>
</evidence>
<evidence type="ECO:0000256" key="3">
    <source>
        <dbReference type="ARBA" id="ARBA00022448"/>
    </source>
</evidence>
<feature type="compositionally biased region" description="Low complexity" evidence="15">
    <location>
        <begin position="41"/>
        <end position="52"/>
    </location>
</feature>
<evidence type="ECO:0000256" key="7">
    <source>
        <dbReference type="ARBA" id="ARBA00022729"/>
    </source>
</evidence>
<dbReference type="GO" id="GO:0015288">
    <property type="term" value="F:porin activity"/>
    <property type="evidence" value="ECO:0007669"/>
    <property type="project" value="UniProtKB-KW"/>
</dbReference>
<keyword evidence="8" id="KW-0625">Polysaccharide transport</keyword>
<evidence type="ECO:0000256" key="14">
    <source>
        <dbReference type="ARBA" id="ARBA00023288"/>
    </source>
</evidence>
<evidence type="ECO:0000256" key="10">
    <source>
        <dbReference type="ARBA" id="ARBA00023114"/>
    </source>
</evidence>
<keyword evidence="13" id="KW-0998">Cell outer membrane</keyword>
<evidence type="ECO:0000256" key="2">
    <source>
        <dbReference type="ARBA" id="ARBA00009450"/>
    </source>
</evidence>
<sequence>MEAIAANGRDQANHATTTADWQLANTDYGQTHRATTERSLSPTATEATSPTTGQVPSSATDSAAPTLEITPDPNFTAPLPARQPLPEPGVDPVVDSLLGRPQEPDFDTYRLGPGDAFFVNVRQFPDLSFQATLDIQGNVIVPLQGVVSFNGLTLDQSAALITDIFNQYVINPDVSLTLVAQRGVEVTILGEVVRPGYYPLGAPQIASALLTAGGTTNTADLRSVIVQRRLPDGQLLERNLDLFTPLKDGDALPNIALQDGDVIFVERLDPAALDEYDQALVARSTLATPTITVRLLNYGPNGGILSAVDLPNGSRFADALVRTGVNADASNLGEIALVRFDETAGRAVTTLIDGHDAFRGIPAENPPLQQNDVIIVNRSLLARVSYALNTFTQPFRDVLGFLLFFDSLSDSATNLFQP</sequence>
<reference evidence="18 19" key="1">
    <citation type="submission" date="2018-11" db="EMBL/GenBank/DDBJ databases">
        <title>Whole genome sequencing of an environmental sample.</title>
        <authorList>
            <person name="Sarangi A.N."/>
            <person name="Singh D."/>
            <person name="Tripathy S."/>
        </authorList>
    </citation>
    <scope>NUCLEOTIDE SEQUENCE [LARGE SCALE GENOMIC DNA]</scope>
    <source>
        <strain evidence="18 19">Lakshadweep</strain>
    </source>
</reference>
<dbReference type="GO" id="GO:0046930">
    <property type="term" value="C:pore complex"/>
    <property type="evidence" value="ECO:0007669"/>
    <property type="project" value="UniProtKB-KW"/>
</dbReference>
<dbReference type="GO" id="GO:0006811">
    <property type="term" value="P:monoatomic ion transport"/>
    <property type="evidence" value="ECO:0007669"/>
    <property type="project" value="UniProtKB-KW"/>
</dbReference>